<evidence type="ECO:0000313" key="8">
    <source>
        <dbReference type="EMBL" id="MBC5726548.1"/>
    </source>
</evidence>
<dbReference type="RefSeq" id="WP_054327875.1">
    <property type="nucleotide sequence ID" value="NZ_JACOPL010000019.1"/>
</dbReference>
<feature type="transmembrane region" description="Helical" evidence="7">
    <location>
        <begin position="94"/>
        <end position="112"/>
    </location>
</feature>
<comment type="subcellular location">
    <subcellularLocation>
        <location evidence="1">Cell membrane</location>
        <topology evidence="1">Multi-pass membrane protein</topology>
    </subcellularLocation>
</comment>
<dbReference type="InterPro" id="IPR000060">
    <property type="entry name" value="BCCT_transptr"/>
</dbReference>
<keyword evidence="6 7" id="KW-0472">Membrane</keyword>
<feature type="transmembrane region" description="Helical" evidence="7">
    <location>
        <begin position="15"/>
        <end position="36"/>
    </location>
</feature>
<evidence type="ECO:0000313" key="9">
    <source>
        <dbReference type="Proteomes" id="UP000606499"/>
    </source>
</evidence>
<dbReference type="GO" id="GO:0022857">
    <property type="term" value="F:transmembrane transporter activity"/>
    <property type="evidence" value="ECO:0007669"/>
    <property type="project" value="InterPro"/>
</dbReference>
<keyword evidence="5 7" id="KW-1133">Transmembrane helix</keyword>
<evidence type="ECO:0000256" key="7">
    <source>
        <dbReference type="SAM" id="Phobius"/>
    </source>
</evidence>
<keyword evidence="2" id="KW-0813">Transport</keyword>
<feature type="transmembrane region" description="Helical" evidence="7">
    <location>
        <begin position="142"/>
        <end position="165"/>
    </location>
</feature>
<proteinExistence type="predicted"/>
<comment type="caution">
    <text evidence="8">The sequence shown here is derived from an EMBL/GenBank/DDBJ whole genome shotgun (WGS) entry which is preliminary data.</text>
</comment>
<reference evidence="8" key="1">
    <citation type="submission" date="2020-08" db="EMBL/GenBank/DDBJ databases">
        <title>Genome public.</title>
        <authorList>
            <person name="Liu C."/>
            <person name="Sun Q."/>
        </authorList>
    </citation>
    <scope>NUCLEOTIDE SEQUENCE</scope>
    <source>
        <strain evidence="8">NSJ-28</strain>
    </source>
</reference>
<feature type="transmembrane region" description="Helical" evidence="7">
    <location>
        <begin position="56"/>
        <end position="74"/>
    </location>
</feature>
<dbReference type="PANTHER" id="PTHR30047:SF12">
    <property type="entry name" value="BCCT-FAMILY TRANSPORTER"/>
    <property type="match status" value="1"/>
</dbReference>
<accession>A0A923LWA1</accession>
<keyword evidence="9" id="KW-1185">Reference proteome</keyword>
<dbReference type="PANTHER" id="PTHR30047">
    <property type="entry name" value="HIGH-AFFINITY CHOLINE TRANSPORT PROTEIN-RELATED"/>
    <property type="match status" value="1"/>
</dbReference>
<dbReference type="AlphaFoldDB" id="A0A923LWA1"/>
<feature type="transmembrane region" description="Helical" evidence="7">
    <location>
        <begin position="234"/>
        <end position="253"/>
    </location>
</feature>
<evidence type="ECO:0000256" key="1">
    <source>
        <dbReference type="ARBA" id="ARBA00004651"/>
    </source>
</evidence>
<feature type="transmembrane region" description="Helical" evidence="7">
    <location>
        <begin position="191"/>
        <end position="214"/>
    </location>
</feature>
<sequence>MGNDSKKNKNADVEVGLIIVSVAILVAFIICMVVNAEGTLNTIMNFFNVMIDALGPFFLLVAFISFLVSLYLGFGKYGKIRLGNCKPEYSNFSYFAMMLLASLASAALYWSFVEWASYYQAPGLGMEPQSLEALESSLAYQFFHWGFVNQSLYTIAGVAIAYGVYVRKLPSFQTSAVCCAMLGKKVKGKSIIGKVIDFLVIFGILGALSSSLGLGVPLATSGLNTLWGIEATPAVQIGVIVFIALVYTFTSFLGTKKGMQTISNIASVVCIFFLLYVLFMGPTTFIFKNIVNSLGYLIQDLPRMALFTDPIANTGFAESWTIYFVAFYLNYVAMMGIFIAKVSKGRTIREIAIYTIFIMSFGGMCIFGIDGSFSIYAHTQGMVDVTGLVASGIGDAAIYEILKALPLGSTLLPFLILVLIVGFVAPSMDSASLALAETVTKRGTPKMALRIFFCVLLAIIPMSVLLVGASFDSIKYIAIIISAPFLLILAGMMLGLLKWLKEDERSGLHAEIIAIKEAEDREGTIEENANVRGALQEASECEIIEKKV</sequence>
<feature type="transmembrane region" description="Helical" evidence="7">
    <location>
        <begin position="265"/>
        <end position="287"/>
    </location>
</feature>
<feature type="transmembrane region" description="Helical" evidence="7">
    <location>
        <begin position="448"/>
        <end position="470"/>
    </location>
</feature>
<evidence type="ECO:0000256" key="6">
    <source>
        <dbReference type="ARBA" id="ARBA00023136"/>
    </source>
</evidence>
<feature type="transmembrane region" description="Helical" evidence="7">
    <location>
        <begin position="351"/>
        <end position="369"/>
    </location>
</feature>
<gene>
    <name evidence="8" type="ORF">H8S45_13910</name>
</gene>
<dbReference type="Pfam" id="PF02028">
    <property type="entry name" value="BCCT"/>
    <property type="match status" value="1"/>
</dbReference>
<keyword evidence="3" id="KW-1003">Cell membrane</keyword>
<evidence type="ECO:0000256" key="3">
    <source>
        <dbReference type="ARBA" id="ARBA00022475"/>
    </source>
</evidence>
<protein>
    <submittedName>
        <fullName evidence="8">BCCT family transporter</fullName>
    </submittedName>
</protein>
<evidence type="ECO:0000256" key="5">
    <source>
        <dbReference type="ARBA" id="ARBA00022989"/>
    </source>
</evidence>
<evidence type="ECO:0000256" key="2">
    <source>
        <dbReference type="ARBA" id="ARBA00022448"/>
    </source>
</evidence>
<organism evidence="8 9">
    <name type="scientific">Agathobaculum faecis</name>
    <dbReference type="NCBI Taxonomy" id="2763013"/>
    <lineage>
        <taxon>Bacteria</taxon>
        <taxon>Bacillati</taxon>
        <taxon>Bacillota</taxon>
        <taxon>Clostridia</taxon>
        <taxon>Eubacteriales</taxon>
        <taxon>Butyricicoccaceae</taxon>
        <taxon>Agathobaculum</taxon>
    </lineage>
</organism>
<feature type="transmembrane region" description="Helical" evidence="7">
    <location>
        <begin position="320"/>
        <end position="339"/>
    </location>
</feature>
<name>A0A923LWA1_9FIRM</name>
<evidence type="ECO:0000256" key="4">
    <source>
        <dbReference type="ARBA" id="ARBA00022692"/>
    </source>
</evidence>
<feature type="transmembrane region" description="Helical" evidence="7">
    <location>
        <begin position="476"/>
        <end position="497"/>
    </location>
</feature>
<feature type="transmembrane region" description="Helical" evidence="7">
    <location>
        <begin position="411"/>
        <end position="436"/>
    </location>
</feature>
<dbReference type="EMBL" id="JACOPL010000019">
    <property type="protein sequence ID" value="MBC5726548.1"/>
    <property type="molecule type" value="Genomic_DNA"/>
</dbReference>
<keyword evidence="4 7" id="KW-0812">Transmembrane</keyword>
<dbReference type="GO" id="GO:0005886">
    <property type="term" value="C:plasma membrane"/>
    <property type="evidence" value="ECO:0007669"/>
    <property type="project" value="UniProtKB-SubCell"/>
</dbReference>
<dbReference type="Proteomes" id="UP000606499">
    <property type="component" value="Unassembled WGS sequence"/>
</dbReference>